<gene>
    <name evidence="3" type="ORF">JDV76_08150</name>
</gene>
<dbReference type="InterPro" id="IPR025736">
    <property type="entry name" value="PucR_C-HTH_dom"/>
</dbReference>
<dbReference type="InterPro" id="IPR051448">
    <property type="entry name" value="CdaR-like_regulators"/>
</dbReference>
<dbReference type="RefSeq" id="WP_198736346.1">
    <property type="nucleotide sequence ID" value="NZ_JAEIOT010000007.1"/>
</dbReference>
<organism evidence="3 4">
    <name type="scientific">Corynebacterium marambiense</name>
    <dbReference type="NCBI Taxonomy" id="2765364"/>
    <lineage>
        <taxon>Bacteria</taxon>
        <taxon>Bacillati</taxon>
        <taxon>Actinomycetota</taxon>
        <taxon>Actinomycetes</taxon>
        <taxon>Mycobacteriales</taxon>
        <taxon>Corynebacteriaceae</taxon>
        <taxon>Corynebacterium</taxon>
    </lineage>
</organism>
<dbReference type="EMBL" id="JAEIOT010000007">
    <property type="protein sequence ID" value="MBI9000938.1"/>
    <property type="molecule type" value="Genomic_DNA"/>
</dbReference>
<name>A0ABS0VVY4_9CORY</name>
<keyword evidence="4" id="KW-1185">Reference proteome</keyword>
<dbReference type="Pfam" id="PF13556">
    <property type="entry name" value="HTH_30"/>
    <property type="match status" value="1"/>
</dbReference>
<dbReference type="Pfam" id="PF07905">
    <property type="entry name" value="PucR"/>
    <property type="match status" value="1"/>
</dbReference>
<evidence type="ECO:0000259" key="1">
    <source>
        <dbReference type="Pfam" id="PF07905"/>
    </source>
</evidence>
<evidence type="ECO:0000313" key="3">
    <source>
        <dbReference type="EMBL" id="MBI9000938.1"/>
    </source>
</evidence>
<sequence length="503" mass="54095">MFRTGTPRLQFRWLMSQEHLELVELVPGAREFTVIQPTELEDPAEFLIPGAIILTVGISFVDGPERLTAYCRTLADAGATAVGLGTGLVFDEVPAELITGARAAGLAVFEVPRHIPFASILGAVGDERTRLGNIERQQLINSQELLSQHAVTGGLEAMGRKLSEVLESAVSIVDNDGRSVLRLDRGTRSATAAAVASIRTGRDSAGPTAAGDGFTYTYRMSSHGERCHVLAMESPGPIGPSGRALIRHAAGLADILLQRPAHLRAARAEMNTMAMALLLGVENEADTVDRVFGAVTDARGRVRPVIIHGDHTGTVERAVSVVDDALQSRGRYLYNLWVGPGSVLLLFRGTRGVRGIMELLGSSAAEVRVAVGSPVHWRELDTDMVHDLVIDAKTRPLGASGDSARARWLHDPAVRAALDTRAAQTWERLVDHDRVNGTELAETLVSYLRGHGRIAVCAATLGVHRHTIRTRLARISEVTEVDLSDPVVRAELLLVIVTRTGGE</sequence>
<reference evidence="3 4" key="1">
    <citation type="submission" date="2020-12" db="EMBL/GenBank/DDBJ databases">
        <title>Genome public.</title>
        <authorList>
            <person name="Sun Q."/>
        </authorList>
    </citation>
    <scope>NUCLEOTIDE SEQUENCE [LARGE SCALE GENOMIC DNA]</scope>
    <source>
        <strain evidence="3 4">CCM 8864</strain>
    </source>
</reference>
<feature type="domain" description="Purine catabolism PurC-like" evidence="1">
    <location>
        <begin position="15"/>
        <end position="125"/>
    </location>
</feature>
<evidence type="ECO:0000313" key="4">
    <source>
        <dbReference type="Proteomes" id="UP000625574"/>
    </source>
</evidence>
<dbReference type="PANTHER" id="PTHR33744:SF1">
    <property type="entry name" value="DNA-BINDING TRANSCRIPTIONAL ACTIVATOR ADER"/>
    <property type="match status" value="1"/>
</dbReference>
<dbReference type="InterPro" id="IPR012914">
    <property type="entry name" value="PucR_dom"/>
</dbReference>
<feature type="domain" description="PucR C-terminal helix-turn-helix" evidence="2">
    <location>
        <begin position="440"/>
        <end position="494"/>
    </location>
</feature>
<dbReference type="Proteomes" id="UP000625574">
    <property type="component" value="Unassembled WGS sequence"/>
</dbReference>
<dbReference type="InterPro" id="IPR042070">
    <property type="entry name" value="PucR_C-HTH_sf"/>
</dbReference>
<dbReference type="PANTHER" id="PTHR33744">
    <property type="entry name" value="CARBOHYDRATE DIACID REGULATOR"/>
    <property type="match status" value="1"/>
</dbReference>
<accession>A0ABS0VVY4</accession>
<dbReference type="Gene3D" id="1.10.10.2840">
    <property type="entry name" value="PucR C-terminal helix-turn-helix domain"/>
    <property type="match status" value="1"/>
</dbReference>
<comment type="caution">
    <text evidence="3">The sequence shown here is derived from an EMBL/GenBank/DDBJ whole genome shotgun (WGS) entry which is preliminary data.</text>
</comment>
<protein>
    <submittedName>
        <fullName evidence="3">PucR family transcriptional regulator ligand-binding domain-containing protein</fullName>
    </submittedName>
</protein>
<evidence type="ECO:0000259" key="2">
    <source>
        <dbReference type="Pfam" id="PF13556"/>
    </source>
</evidence>
<proteinExistence type="predicted"/>